<name>A0A8S9MI06_BRACR</name>
<feature type="compositionally biased region" description="Low complexity" evidence="1">
    <location>
        <begin position="20"/>
        <end position="29"/>
    </location>
</feature>
<dbReference type="AlphaFoldDB" id="A0A8S9MI06"/>
<comment type="caution">
    <text evidence="2">The sequence shown here is derived from an EMBL/GenBank/DDBJ whole genome shotgun (WGS) entry which is preliminary data.</text>
</comment>
<reference evidence="2" key="1">
    <citation type="submission" date="2019-12" db="EMBL/GenBank/DDBJ databases">
        <title>Genome sequencing and annotation of Brassica cretica.</title>
        <authorList>
            <person name="Studholme D.J."/>
            <person name="Sarris P.F."/>
        </authorList>
    </citation>
    <scope>NUCLEOTIDE SEQUENCE</scope>
    <source>
        <strain evidence="2">PFS-001/15</strain>
        <tissue evidence="2">Leaf</tissue>
    </source>
</reference>
<evidence type="ECO:0000313" key="3">
    <source>
        <dbReference type="Proteomes" id="UP000712281"/>
    </source>
</evidence>
<evidence type="ECO:0000256" key="1">
    <source>
        <dbReference type="SAM" id="MobiDB-lite"/>
    </source>
</evidence>
<dbReference type="Proteomes" id="UP000712281">
    <property type="component" value="Unassembled WGS sequence"/>
</dbReference>
<accession>A0A8S9MI06</accession>
<gene>
    <name evidence="2" type="ORF">F2Q68_00038548</name>
</gene>
<feature type="region of interest" description="Disordered" evidence="1">
    <location>
        <begin position="1"/>
        <end position="35"/>
    </location>
</feature>
<sequence>MGLEPNPLNRPLHRSQLNQTAPPIATRPARTYRRPRVTDHSIVTHTSFHLHHFNHLEILRRKPNRRCTGTHRTTPTSHQEHHPPSSSQTY</sequence>
<organism evidence="2 3">
    <name type="scientific">Brassica cretica</name>
    <name type="common">Mustard</name>
    <dbReference type="NCBI Taxonomy" id="69181"/>
    <lineage>
        <taxon>Eukaryota</taxon>
        <taxon>Viridiplantae</taxon>
        <taxon>Streptophyta</taxon>
        <taxon>Embryophyta</taxon>
        <taxon>Tracheophyta</taxon>
        <taxon>Spermatophyta</taxon>
        <taxon>Magnoliopsida</taxon>
        <taxon>eudicotyledons</taxon>
        <taxon>Gunneridae</taxon>
        <taxon>Pentapetalae</taxon>
        <taxon>rosids</taxon>
        <taxon>malvids</taxon>
        <taxon>Brassicales</taxon>
        <taxon>Brassicaceae</taxon>
        <taxon>Brassiceae</taxon>
        <taxon>Brassica</taxon>
    </lineage>
</organism>
<feature type="region of interest" description="Disordered" evidence="1">
    <location>
        <begin position="61"/>
        <end position="90"/>
    </location>
</feature>
<protein>
    <submittedName>
        <fullName evidence="2">Uncharacterized protein</fullName>
    </submittedName>
</protein>
<evidence type="ECO:0000313" key="2">
    <source>
        <dbReference type="EMBL" id="KAF2616966.1"/>
    </source>
</evidence>
<proteinExistence type="predicted"/>
<dbReference type="EMBL" id="QGKW02000007">
    <property type="protein sequence ID" value="KAF2616966.1"/>
    <property type="molecule type" value="Genomic_DNA"/>
</dbReference>